<dbReference type="EMBL" id="DABUHV010000035">
    <property type="protein sequence ID" value="HAN4355913.1"/>
    <property type="molecule type" value="Genomic_DNA"/>
</dbReference>
<dbReference type="AlphaFoldDB" id="A0AAN5GZE7"/>
<evidence type="ECO:0000313" key="1">
    <source>
        <dbReference type="EMBL" id="HAN4355913.1"/>
    </source>
</evidence>
<evidence type="ECO:0000313" key="2">
    <source>
        <dbReference type="Proteomes" id="UP000859822"/>
    </source>
</evidence>
<proteinExistence type="predicted"/>
<dbReference type="Proteomes" id="UP000859822">
    <property type="component" value="Unassembled WGS sequence"/>
</dbReference>
<reference evidence="1" key="1">
    <citation type="journal article" date="2018" name="Genome Biol.">
        <title>SKESA: strategic k-mer extension for scrupulous assemblies.</title>
        <authorList>
            <person name="Souvorov A."/>
            <person name="Agarwala R."/>
            <person name="Lipman D.J."/>
        </authorList>
    </citation>
    <scope>NUCLEOTIDE SEQUENCE</scope>
    <source>
        <strain evidence="1">489-16</strain>
    </source>
</reference>
<sequence length="62" mass="7260">MNCADDFFDINNFTTCNNLLLDEKKHFFINQLWAIEDEKNSIYVTPDEISISIDGDNLKLPY</sequence>
<accession>A0AAN5GZE7</accession>
<gene>
    <name evidence="1" type="ORF">IFC14_004441</name>
</gene>
<organism evidence="1 2">
    <name type="scientific">Escherichia coli</name>
    <dbReference type="NCBI Taxonomy" id="562"/>
    <lineage>
        <taxon>Bacteria</taxon>
        <taxon>Pseudomonadati</taxon>
        <taxon>Pseudomonadota</taxon>
        <taxon>Gammaproteobacteria</taxon>
        <taxon>Enterobacterales</taxon>
        <taxon>Enterobacteriaceae</taxon>
        <taxon>Escherichia</taxon>
    </lineage>
</organism>
<reference evidence="1" key="2">
    <citation type="submission" date="2020-09" db="EMBL/GenBank/DDBJ databases">
        <authorList>
            <consortium name="NCBI Pathogen Detection Project"/>
        </authorList>
    </citation>
    <scope>NUCLEOTIDE SEQUENCE</scope>
    <source>
        <strain evidence="1">489-16</strain>
    </source>
</reference>
<name>A0AAN5GZE7_ECOLX</name>
<protein>
    <submittedName>
        <fullName evidence="1">Uncharacterized protein</fullName>
    </submittedName>
</protein>
<comment type="caution">
    <text evidence="1">The sequence shown here is derived from an EMBL/GenBank/DDBJ whole genome shotgun (WGS) entry which is preliminary data.</text>
</comment>